<reference evidence="1" key="1">
    <citation type="journal article" date="2023" name="G3 (Bethesda)">
        <title>Whole genome assemblies of Zophobas morio and Tenebrio molitor.</title>
        <authorList>
            <person name="Kaur S."/>
            <person name="Stinson S.A."/>
            <person name="diCenzo G.C."/>
        </authorList>
    </citation>
    <scope>NUCLEOTIDE SEQUENCE</scope>
    <source>
        <strain evidence="1">QUZm001</strain>
    </source>
</reference>
<accession>A0AA38J159</accession>
<comment type="caution">
    <text evidence="1">The sequence shown here is derived from an EMBL/GenBank/DDBJ whole genome shotgun (WGS) entry which is preliminary data.</text>
</comment>
<dbReference type="AlphaFoldDB" id="A0AA38J159"/>
<dbReference type="Proteomes" id="UP001168821">
    <property type="component" value="Unassembled WGS sequence"/>
</dbReference>
<proteinExistence type="predicted"/>
<gene>
    <name evidence="1" type="ORF">Zmor_007859</name>
</gene>
<sequence>MCSLTGINFAVLQSRMITSSRLREVFRVSELFRREMRFRRPAAFDRLGFHLLINFRRDAYRGLAAEGDALSGGVKFTAGMYKGRLSWVLKLLVLAILNFTPKQFFQNRIKS</sequence>
<organism evidence="1 2">
    <name type="scientific">Zophobas morio</name>
    <dbReference type="NCBI Taxonomy" id="2755281"/>
    <lineage>
        <taxon>Eukaryota</taxon>
        <taxon>Metazoa</taxon>
        <taxon>Ecdysozoa</taxon>
        <taxon>Arthropoda</taxon>
        <taxon>Hexapoda</taxon>
        <taxon>Insecta</taxon>
        <taxon>Pterygota</taxon>
        <taxon>Neoptera</taxon>
        <taxon>Endopterygota</taxon>
        <taxon>Coleoptera</taxon>
        <taxon>Polyphaga</taxon>
        <taxon>Cucujiformia</taxon>
        <taxon>Tenebrionidae</taxon>
        <taxon>Zophobas</taxon>
    </lineage>
</organism>
<protein>
    <submittedName>
        <fullName evidence="1">Uncharacterized protein</fullName>
    </submittedName>
</protein>
<evidence type="ECO:0000313" key="1">
    <source>
        <dbReference type="EMBL" id="KAJ3663612.1"/>
    </source>
</evidence>
<keyword evidence="2" id="KW-1185">Reference proteome</keyword>
<name>A0AA38J159_9CUCU</name>
<evidence type="ECO:0000313" key="2">
    <source>
        <dbReference type="Proteomes" id="UP001168821"/>
    </source>
</evidence>
<dbReference type="EMBL" id="JALNTZ010000002">
    <property type="protein sequence ID" value="KAJ3663612.1"/>
    <property type="molecule type" value="Genomic_DNA"/>
</dbReference>